<keyword evidence="4" id="KW-0547">Nucleotide-binding</keyword>
<protein>
    <recommendedName>
        <fullName evidence="16">MRP3</fullName>
    </recommendedName>
</protein>
<feature type="domain" description="ABC transmembrane type-1" evidence="10">
    <location>
        <begin position="1"/>
        <end position="95"/>
    </location>
</feature>
<reference evidence="12" key="1">
    <citation type="submission" date="2021-02" db="EMBL/GenBank/DDBJ databases">
        <authorList>
            <person name="Nowell W R."/>
        </authorList>
    </citation>
    <scope>NUCLEOTIDE SEQUENCE</scope>
</reference>
<dbReference type="PANTHER" id="PTHR24223">
    <property type="entry name" value="ATP-BINDING CASSETTE SUB-FAMILY C"/>
    <property type="match status" value="1"/>
</dbReference>
<evidence type="ECO:0000313" key="15">
    <source>
        <dbReference type="Proteomes" id="UP000663829"/>
    </source>
</evidence>
<dbReference type="EMBL" id="CAJOBC010105486">
    <property type="protein sequence ID" value="CAF4497827.1"/>
    <property type="molecule type" value="Genomic_DNA"/>
</dbReference>
<dbReference type="CDD" id="cd03250">
    <property type="entry name" value="ABCC_MRP_domain1"/>
    <property type="match status" value="1"/>
</dbReference>
<evidence type="ECO:0000256" key="4">
    <source>
        <dbReference type="ARBA" id="ARBA00022741"/>
    </source>
</evidence>
<organism evidence="12 15">
    <name type="scientific">Didymodactylos carnosus</name>
    <dbReference type="NCBI Taxonomy" id="1234261"/>
    <lineage>
        <taxon>Eukaryota</taxon>
        <taxon>Metazoa</taxon>
        <taxon>Spiralia</taxon>
        <taxon>Gnathifera</taxon>
        <taxon>Rotifera</taxon>
        <taxon>Eurotatoria</taxon>
        <taxon>Bdelloidea</taxon>
        <taxon>Philodinida</taxon>
        <taxon>Philodinidae</taxon>
        <taxon>Didymodactylos</taxon>
    </lineage>
</organism>
<keyword evidence="5" id="KW-0067">ATP-binding</keyword>
<feature type="transmembrane region" description="Helical" evidence="8">
    <location>
        <begin position="37"/>
        <end position="57"/>
    </location>
</feature>
<keyword evidence="7 8" id="KW-0472">Membrane</keyword>
<feature type="non-terminal residue" evidence="12">
    <location>
        <position position="302"/>
    </location>
</feature>
<dbReference type="SUPFAM" id="SSF90123">
    <property type="entry name" value="ABC transporter transmembrane region"/>
    <property type="match status" value="1"/>
</dbReference>
<evidence type="ECO:0000259" key="10">
    <source>
        <dbReference type="PROSITE" id="PS50929"/>
    </source>
</evidence>
<dbReference type="EMBL" id="CAJOBA010065793">
    <property type="protein sequence ID" value="CAF4360886.1"/>
    <property type="molecule type" value="Genomic_DNA"/>
</dbReference>
<evidence type="ECO:0000256" key="2">
    <source>
        <dbReference type="ARBA" id="ARBA00022448"/>
    </source>
</evidence>
<dbReference type="SUPFAM" id="SSF52540">
    <property type="entry name" value="P-loop containing nucleoside triphosphate hydrolases"/>
    <property type="match status" value="1"/>
</dbReference>
<dbReference type="SMART" id="SM00382">
    <property type="entry name" value="AAA"/>
    <property type="match status" value="1"/>
</dbReference>
<dbReference type="Proteomes" id="UP000677228">
    <property type="component" value="Unassembled WGS sequence"/>
</dbReference>
<dbReference type="Pfam" id="PF00005">
    <property type="entry name" value="ABC_tran"/>
    <property type="match status" value="1"/>
</dbReference>
<feature type="transmembrane region" description="Helical" evidence="8">
    <location>
        <begin position="69"/>
        <end position="94"/>
    </location>
</feature>
<dbReference type="PROSITE" id="PS50929">
    <property type="entry name" value="ABC_TM1F"/>
    <property type="match status" value="1"/>
</dbReference>
<dbReference type="FunFam" id="3.40.50.300:FF:000997">
    <property type="entry name" value="Multidrug resistance-associated protein 1"/>
    <property type="match status" value="1"/>
</dbReference>
<evidence type="ECO:0000256" key="3">
    <source>
        <dbReference type="ARBA" id="ARBA00022692"/>
    </source>
</evidence>
<keyword evidence="3 8" id="KW-0812">Transmembrane</keyword>
<dbReference type="InterPro" id="IPR011527">
    <property type="entry name" value="ABC1_TM_dom"/>
</dbReference>
<dbReference type="Gene3D" id="1.20.1560.10">
    <property type="entry name" value="ABC transporter type 1, transmembrane domain"/>
    <property type="match status" value="1"/>
</dbReference>
<dbReference type="PROSITE" id="PS00211">
    <property type="entry name" value="ABC_TRANSPORTER_1"/>
    <property type="match status" value="1"/>
</dbReference>
<evidence type="ECO:0000256" key="6">
    <source>
        <dbReference type="ARBA" id="ARBA00022989"/>
    </source>
</evidence>
<dbReference type="InterPro" id="IPR027417">
    <property type="entry name" value="P-loop_NTPase"/>
</dbReference>
<name>A0A816BTH6_9BILA</name>
<evidence type="ECO:0000313" key="11">
    <source>
        <dbReference type="EMBL" id="CAF1567438.1"/>
    </source>
</evidence>
<evidence type="ECO:0000256" key="1">
    <source>
        <dbReference type="ARBA" id="ARBA00004141"/>
    </source>
</evidence>
<dbReference type="Proteomes" id="UP000681722">
    <property type="component" value="Unassembled WGS sequence"/>
</dbReference>
<evidence type="ECO:0000313" key="13">
    <source>
        <dbReference type="EMBL" id="CAF4360886.1"/>
    </source>
</evidence>
<dbReference type="EMBL" id="CAJNOK010043066">
    <property type="protein sequence ID" value="CAF1567438.1"/>
    <property type="molecule type" value="Genomic_DNA"/>
</dbReference>
<feature type="non-terminal residue" evidence="12">
    <location>
        <position position="1"/>
    </location>
</feature>
<dbReference type="Proteomes" id="UP000663829">
    <property type="component" value="Unassembled WGS sequence"/>
</dbReference>
<evidence type="ECO:0000256" key="8">
    <source>
        <dbReference type="SAM" id="Phobius"/>
    </source>
</evidence>
<dbReference type="PROSITE" id="PS50893">
    <property type="entry name" value="ABC_TRANSPORTER_2"/>
    <property type="match status" value="1"/>
</dbReference>
<dbReference type="InterPro" id="IPR017871">
    <property type="entry name" value="ABC_transporter-like_CS"/>
</dbReference>
<comment type="caution">
    <text evidence="12">The sequence shown here is derived from an EMBL/GenBank/DDBJ whole genome shotgun (WGS) entry which is preliminary data.</text>
</comment>
<dbReference type="AlphaFoldDB" id="A0A816BTH6"/>
<dbReference type="GO" id="GO:0140359">
    <property type="term" value="F:ABC-type transporter activity"/>
    <property type="evidence" value="ECO:0007669"/>
    <property type="project" value="InterPro"/>
</dbReference>
<dbReference type="Gene3D" id="3.40.50.300">
    <property type="entry name" value="P-loop containing nucleotide triphosphate hydrolases"/>
    <property type="match status" value="1"/>
</dbReference>
<dbReference type="InterPro" id="IPR050173">
    <property type="entry name" value="ABC_transporter_C-like"/>
</dbReference>
<dbReference type="GO" id="GO:0005524">
    <property type="term" value="F:ATP binding"/>
    <property type="evidence" value="ECO:0007669"/>
    <property type="project" value="UniProtKB-KW"/>
</dbReference>
<evidence type="ECO:0000256" key="7">
    <source>
        <dbReference type="ARBA" id="ARBA00023136"/>
    </source>
</evidence>
<feature type="transmembrane region" description="Helical" evidence="8">
    <location>
        <begin position="151"/>
        <end position="174"/>
    </location>
</feature>
<evidence type="ECO:0000313" key="12">
    <source>
        <dbReference type="EMBL" id="CAF1613171.1"/>
    </source>
</evidence>
<evidence type="ECO:0000256" key="5">
    <source>
        <dbReference type="ARBA" id="ARBA00022840"/>
    </source>
</evidence>
<dbReference type="GO" id="GO:0016887">
    <property type="term" value="F:ATP hydrolysis activity"/>
    <property type="evidence" value="ECO:0007669"/>
    <property type="project" value="InterPro"/>
</dbReference>
<evidence type="ECO:0000313" key="14">
    <source>
        <dbReference type="EMBL" id="CAF4497827.1"/>
    </source>
</evidence>
<dbReference type="EMBL" id="CAJNOQ010038632">
    <property type="protein sequence ID" value="CAF1613171.1"/>
    <property type="molecule type" value="Genomic_DNA"/>
</dbReference>
<keyword evidence="15" id="KW-1185">Reference proteome</keyword>
<sequence>VLKLYAWESAFIRRVLNIRENELIYMRQKAIIGTSSTTLWSFIPILVCIVTFATYILSSPQNVLTADKAFVSLALFNLLRTPLIVFPNVINSVVEARVSNERIKKFLSNDEIDGDAVQKGQIREDETVIKIDHGSFQWASSEHKSLILKRLLFTLVALIGTVGSGKSSILSALLGEMTKVQGQVTVGGRMAYVPQQAWIMNSTLQQNILFGKDLDREQYDLIIEACALKQDLDMLLHGDQTEIGEKGINLSGGQKQRVSLARAIYNDADIYLLDDPLSAVDAHVGEHIFKKVIGRKGLLSGK</sequence>
<evidence type="ECO:0008006" key="16">
    <source>
        <dbReference type="Google" id="ProtNLM"/>
    </source>
</evidence>
<proteinExistence type="predicted"/>
<comment type="subcellular location">
    <subcellularLocation>
        <location evidence="1">Membrane</location>
        <topology evidence="1">Multi-pass membrane protein</topology>
    </subcellularLocation>
</comment>
<dbReference type="Proteomes" id="UP000682733">
    <property type="component" value="Unassembled WGS sequence"/>
</dbReference>
<gene>
    <name evidence="12" type="ORF">GPM918_LOCUS43235</name>
    <name evidence="11" type="ORF">OVA965_LOCUS40164</name>
    <name evidence="14" type="ORF">SRO942_LOCUS44675</name>
    <name evidence="13" type="ORF">TMI583_LOCUS41560</name>
</gene>
<evidence type="ECO:0000259" key="9">
    <source>
        <dbReference type="PROSITE" id="PS50893"/>
    </source>
</evidence>
<dbReference type="GO" id="GO:0016020">
    <property type="term" value="C:membrane"/>
    <property type="evidence" value="ECO:0007669"/>
    <property type="project" value="UniProtKB-SubCell"/>
</dbReference>
<keyword evidence="6 8" id="KW-1133">Transmembrane helix</keyword>
<feature type="domain" description="ABC transporter" evidence="9">
    <location>
        <begin position="122"/>
        <end position="299"/>
    </location>
</feature>
<dbReference type="InterPro" id="IPR003593">
    <property type="entry name" value="AAA+_ATPase"/>
</dbReference>
<dbReference type="InterPro" id="IPR036640">
    <property type="entry name" value="ABC1_TM_sf"/>
</dbReference>
<accession>A0A816BTH6</accession>
<keyword evidence="2" id="KW-0813">Transport</keyword>
<dbReference type="OrthoDB" id="6500128at2759"/>
<dbReference type="InterPro" id="IPR003439">
    <property type="entry name" value="ABC_transporter-like_ATP-bd"/>
</dbReference>